<sequence length="274" mass="30362">MRKDKKGDQVEEAVSVLITGNKAERNAINYLILAVTKDKTRPILGGVFVDGPNAMAANGFVLHIVPTPKCLKPFDGKVVKLGKLTIIKGAKASDEKYFVASAEVVEGDFPDYTKIASINHANFQIGVDLGLLRNAIDKNIPRSPLSSFGLITLQEPYSPIIIQSSTPERHPGFGRRRKRKGNKIADEDIHDDAYMAQRLAVVLPMHEAARKLNPFLSDSENGDLTYSPVASQRREVETLLDMINDAFPHYLELSGEHKEFAAQVIKVRRKFALD</sequence>
<protein>
    <submittedName>
        <fullName evidence="1">Uncharacterized protein</fullName>
    </submittedName>
</protein>
<dbReference type="AlphaFoldDB" id="A0A0F9MW82"/>
<organism evidence="1">
    <name type="scientific">marine sediment metagenome</name>
    <dbReference type="NCBI Taxonomy" id="412755"/>
    <lineage>
        <taxon>unclassified sequences</taxon>
        <taxon>metagenomes</taxon>
        <taxon>ecological metagenomes</taxon>
    </lineage>
</organism>
<name>A0A0F9MW82_9ZZZZ</name>
<comment type="caution">
    <text evidence="1">The sequence shown here is derived from an EMBL/GenBank/DDBJ whole genome shotgun (WGS) entry which is preliminary data.</text>
</comment>
<reference evidence="1" key="1">
    <citation type="journal article" date="2015" name="Nature">
        <title>Complex archaea that bridge the gap between prokaryotes and eukaryotes.</title>
        <authorList>
            <person name="Spang A."/>
            <person name="Saw J.H."/>
            <person name="Jorgensen S.L."/>
            <person name="Zaremba-Niedzwiedzka K."/>
            <person name="Martijn J."/>
            <person name="Lind A.E."/>
            <person name="van Eijk R."/>
            <person name="Schleper C."/>
            <person name="Guy L."/>
            <person name="Ettema T.J."/>
        </authorList>
    </citation>
    <scope>NUCLEOTIDE SEQUENCE</scope>
</reference>
<evidence type="ECO:0000313" key="1">
    <source>
        <dbReference type="EMBL" id="KKN11570.1"/>
    </source>
</evidence>
<gene>
    <name evidence="1" type="ORF">LCGC14_1025200</name>
</gene>
<proteinExistence type="predicted"/>
<accession>A0A0F9MW82</accession>
<dbReference type="EMBL" id="LAZR01004121">
    <property type="protein sequence ID" value="KKN11570.1"/>
    <property type="molecule type" value="Genomic_DNA"/>
</dbReference>